<dbReference type="InterPro" id="IPR013901">
    <property type="entry name" value="Anthrone_oxy"/>
</dbReference>
<dbReference type="AlphaFoldDB" id="A0AAW3ZFC8"/>
<reference evidence="2 3" key="1">
    <citation type="submission" date="2020-09" db="EMBL/GenBank/DDBJ databases">
        <title>Pseudoxanthomonas sp. CAU 1598 isolated from sand of Yaerae Beach.</title>
        <authorList>
            <person name="Kim W."/>
        </authorList>
    </citation>
    <scope>NUCLEOTIDE SEQUENCE [LARGE SCALE GENOMIC DNA]</scope>
    <source>
        <strain evidence="2 3">CAU 1598</strain>
    </source>
</reference>
<gene>
    <name evidence="2" type="ORF">IFO71_02510</name>
</gene>
<organism evidence="2 3">
    <name type="scientific">Pseudomarimonas arenosa</name>
    <dbReference type="NCBI Taxonomy" id="2774145"/>
    <lineage>
        <taxon>Bacteria</taxon>
        <taxon>Pseudomonadati</taxon>
        <taxon>Pseudomonadota</taxon>
        <taxon>Gammaproteobacteria</taxon>
        <taxon>Lysobacterales</taxon>
        <taxon>Lysobacteraceae</taxon>
        <taxon>Pseudomarimonas</taxon>
    </lineage>
</organism>
<dbReference type="Pfam" id="PF08592">
    <property type="entry name" value="Anthrone_oxy"/>
    <property type="match status" value="1"/>
</dbReference>
<dbReference type="RefSeq" id="WP_192027949.1">
    <property type="nucleotide sequence ID" value="NZ_JACYTR010000003.1"/>
</dbReference>
<keyword evidence="1" id="KW-0812">Transmembrane</keyword>
<name>A0AAW3ZFC8_9GAMM</name>
<keyword evidence="1" id="KW-0472">Membrane</keyword>
<dbReference type="Proteomes" id="UP000613768">
    <property type="component" value="Unassembled WGS sequence"/>
</dbReference>
<comment type="caution">
    <text evidence="2">The sequence shown here is derived from an EMBL/GenBank/DDBJ whole genome shotgun (WGS) entry which is preliminary data.</text>
</comment>
<evidence type="ECO:0000256" key="1">
    <source>
        <dbReference type="SAM" id="Phobius"/>
    </source>
</evidence>
<accession>A0AAW3ZFC8</accession>
<sequence length="159" mass="16838">MSVFVSILTIAALLGAALVGGIFFAFSNFIMRALASVPSPAGLQAMQSINIKVLNPGFLGLFMGTALIFVVLASVALLDWSAAQSPYLLGAAVAYLGGTWGVTVRGNVPLNDQLARQAPEGPDSEQIWNDYVEGWTRLNSQRTGASILAAFLLHMAIWP</sequence>
<protein>
    <submittedName>
        <fullName evidence="2">DUF1772 domain-containing protein</fullName>
    </submittedName>
</protein>
<evidence type="ECO:0000313" key="2">
    <source>
        <dbReference type="EMBL" id="MBD8524603.1"/>
    </source>
</evidence>
<proteinExistence type="predicted"/>
<keyword evidence="3" id="KW-1185">Reference proteome</keyword>
<dbReference type="EMBL" id="JACYTR010000003">
    <property type="protein sequence ID" value="MBD8524603.1"/>
    <property type="molecule type" value="Genomic_DNA"/>
</dbReference>
<keyword evidence="1" id="KW-1133">Transmembrane helix</keyword>
<evidence type="ECO:0000313" key="3">
    <source>
        <dbReference type="Proteomes" id="UP000613768"/>
    </source>
</evidence>
<feature type="transmembrane region" description="Helical" evidence="1">
    <location>
        <begin position="59"/>
        <end position="78"/>
    </location>
</feature>